<dbReference type="CDD" id="cd00586">
    <property type="entry name" value="4HBT"/>
    <property type="match status" value="1"/>
</dbReference>
<dbReference type="Gene3D" id="3.10.129.10">
    <property type="entry name" value="Hotdog Thioesterase"/>
    <property type="match status" value="1"/>
</dbReference>
<proteinExistence type="inferred from homology"/>
<dbReference type="AlphaFoldDB" id="A0A1I0IF40"/>
<dbReference type="PANTHER" id="PTHR31793:SF27">
    <property type="entry name" value="NOVEL THIOESTERASE SUPERFAMILY DOMAIN AND SAPOSIN A-TYPE DOMAIN CONTAINING PROTEIN (0610012H03RIK)"/>
    <property type="match status" value="1"/>
</dbReference>
<dbReference type="InterPro" id="IPR050563">
    <property type="entry name" value="4-hydroxybenzoyl-CoA_TE"/>
</dbReference>
<dbReference type="GO" id="GO:0047617">
    <property type="term" value="F:fatty acyl-CoA hydrolase activity"/>
    <property type="evidence" value="ECO:0007669"/>
    <property type="project" value="TreeGrafter"/>
</dbReference>
<keyword evidence="2 3" id="KW-0378">Hydrolase</keyword>
<evidence type="ECO:0000256" key="1">
    <source>
        <dbReference type="ARBA" id="ARBA00005953"/>
    </source>
</evidence>
<evidence type="ECO:0000313" key="3">
    <source>
        <dbReference type="EMBL" id="SET94626.1"/>
    </source>
</evidence>
<dbReference type="SUPFAM" id="SSF54637">
    <property type="entry name" value="Thioesterase/thiol ester dehydrase-isomerase"/>
    <property type="match status" value="1"/>
</dbReference>
<gene>
    <name evidence="3" type="ORF">SAMN04488694_11917</name>
</gene>
<organism evidence="3 4">
    <name type="scientific">Natrinema hispanicum</name>
    <dbReference type="NCBI Taxonomy" id="392421"/>
    <lineage>
        <taxon>Archaea</taxon>
        <taxon>Methanobacteriati</taxon>
        <taxon>Methanobacteriota</taxon>
        <taxon>Stenosarchaea group</taxon>
        <taxon>Halobacteria</taxon>
        <taxon>Halobacteriales</taxon>
        <taxon>Natrialbaceae</taxon>
        <taxon>Natrinema</taxon>
    </lineage>
</organism>
<comment type="similarity">
    <text evidence="1">Belongs to the 4-hydroxybenzoyl-CoA thioesterase family.</text>
</comment>
<dbReference type="Proteomes" id="UP000199320">
    <property type="component" value="Unassembled WGS sequence"/>
</dbReference>
<evidence type="ECO:0000256" key="2">
    <source>
        <dbReference type="ARBA" id="ARBA00022801"/>
    </source>
</evidence>
<dbReference type="RefSeq" id="WP_092934431.1">
    <property type="nucleotide sequence ID" value="NZ_FOIC01000019.1"/>
</dbReference>
<dbReference type="Pfam" id="PF13279">
    <property type="entry name" value="4HBT_2"/>
    <property type="match status" value="1"/>
</dbReference>
<accession>A0A1I0IF40</accession>
<dbReference type="EMBL" id="FOIC01000019">
    <property type="protein sequence ID" value="SET94626.1"/>
    <property type="molecule type" value="Genomic_DNA"/>
</dbReference>
<name>A0A1I0IF40_9EURY</name>
<dbReference type="PANTHER" id="PTHR31793">
    <property type="entry name" value="4-HYDROXYBENZOYL-COA THIOESTERASE FAMILY MEMBER"/>
    <property type="match status" value="1"/>
</dbReference>
<protein>
    <submittedName>
        <fullName evidence="3">Acyl-CoA thioester hydrolase</fullName>
    </submittedName>
</protein>
<reference evidence="4" key="1">
    <citation type="submission" date="2016-10" db="EMBL/GenBank/DDBJ databases">
        <authorList>
            <person name="Varghese N."/>
            <person name="Submissions S."/>
        </authorList>
    </citation>
    <scope>NUCLEOTIDE SEQUENCE [LARGE SCALE GENOMIC DNA]</scope>
    <source>
        <strain evidence="4">CDM_6</strain>
    </source>
</reference>
<keyword evidence="4" id="KW-1185">Reference proteome</keyword>
<sequence length="138" mass="15416">MATFTYETEVPVRFRDLDPMGQVHNAVVLIYVEEARARYFQEVVGERLEQTDGALVHQEIDYTAPIELEDAVTVRYRVSKIGASSLTTVFEVRTDDGIAANGVVVHVVLDEAGETRAVPDTWRENITAFEDGSVEIVE</sequence>
<evidence type="ECO:0000313" key="4">
    <source>
        <dbReference type="Proteomes" id="UP000199320"/>
    </source>
</evidence>
<dbReference type="InterPro" id="IPR029069">
    <property type="entry name" value="HotDog_dom_sf"/>
</dbReference>
<dbReference type="OrthoDB" id="56956at2157"/>
<dbReference type="STRING" id="392421.SAMN04488694_11917"/>